<name>A0A0B7N2Q9_9FUNG</name>
<dbReference type="InterPro" id="IPR051572">
    <property type="entry name" value="VTC_Complex_Subunit"/>
</dbReference>
<dbReference type="OrthoDB" id="6493944at2759"/>
<sequence>MTSPLVALKKPFSLLEQYDITAFINTLQQDFARAETDHDSHVAPPQQQTSINNDAFKGGNVGLSSSPSSSCSTHSCDTILSSETTQPQPQHRRKTYWVHPHNVLELILYLSDKMMVSCGGDVSHLPVVQEIGYPAGMTNATESQYRMTTVYMDTPHLTAYNNTSSMARVRWYESMNASSRSEEAVTVTEASHAMVEQKKYDSHTKQCWIQQRVWLKSKHLELWLSGSFSLGSMLSKESCQYHKDGYSANVDDIHEMQKSCLAVETEIHTRQIIPVLKVTKNRLVYASLDHSVTISIDTDIAMMRASSAKEPQSEQYPYNGLCLDDIVRFPYCVIQINTSTDNAKNSNKWLMDLMECSMLVSADGFSTYIHGVQALLGQQRLEIPLPSWNSVDLDGYCLHGCLLAQAQKQKQQQQQLGSDAKSHGSLQTLSGSSSRGSSRRDMHNRSTDTIATIITCYDDEMNEKQPTSLVESPTAIESPLLHPPDGQQQQRSGMRRSFDSYCSFDHPTSSRSDPTNCKSCIGRMSFGEHQSIDMRQHLPIASVYEKETITFSSFLLQTFWPRKFRSFEKEPLLASQHKRHRSATSGTYGIGGASRASDRSASRVLQATLQGERFSRAAIFTMTCVVVSFSMSCILYITVLAKL</sequence>
<dbReference type="PANTHER" id="PTHR46140:SF1">
    <property type="entry name" value="VACUOLAR TRANSPORTER CHAPERONE COMPLEX SUBUNIT 4-RELATED"/>
    <property type="match status" value="1"/>
</dbReference>
<gene>
    <name evidence="8" type="primary">PARPA_03239.1 scaffold 7241</name>
</gene>
<evidence type="ECO:0000256" key="3">
    <source>
        <dbReference type="ARBA" id="ARBA00022989"/>
    </source>
</evidence>
<protein>
    <recommendedName>
        <fullName evidence="7">VTC domain-containing protein</fullName>
    </recommendedName>
</protein>
<keyword evidence="4 6" id="KW-0472">Membrane</keyword>
<dbReference type="Pfam" id="PF09359">
    <property type="entry name" value="VTC"/>
    <property type="match status" value="1"/>
</dbReference>
<dbReference type="Proteomes" id="UP000054107">
    <property type="component" value="Unassembled WGS sequence"/>
</dbReference>
<dbReference type="STRING" id="35722.A0A0B7N2Q9"/>
<organism evidence="8 9">
    <name type="scientific">Parasitella parasitica</name>
    <dbReference type="NCBI Taxonomy" id="35722"/>
    <lineage>
        <taxon>Eukaryota</taxon>
        <taxon>Fungi</taxon>
        <taxon>Fungi incertae sedis</taxon>
        <taxon>Mucoromycota</taxon>
        <taxon>Mucoromycotina</taxon>
        <taxon>Mucoromycetes</taxon>
        <taxon>Mucorales</taxon>
        <taxon>Mucorineae</taxon>
        <taxon>Mucoraceae</taxon>
        <taxon>Parasitella</taxon>
    </lineage>
</organism>
<dbReference type="EMBL" id="LN722188">
    <property type="protein sequence ID" value="CEP09688.1"/>
    <property type="molecule type" value="Genomic_DNA"/>
</dbReference>
<dbReference type="InterPro" id="IPR042267">
    <property type="entry name" value="VTC_sf"/>
</dbReference>
<keyword evidence="2 6" id="KW-0812">Transmembrane</keyword>
<dbReference type="GO" id="GO:0006799">
    <property type="term" value="P:polyphosphate biosynthetic process"/>
    <property type="evidence" value="ECO:0007669"/>
    <property type="project" value="UniProtKB-ARBA"/>
</dbReference>
<evidence type="ECO:0000313" key="9">
    <source>
        <dbReference type="Proteomes" id="UP000054107"/>
    </source>
</evidence>
<dbReference type="PANTHER" id="PTHR46140">
    <property type="entry name" value="VACUOLAR TRANSPORTER CHAPERONE 1-RELATED"/>
    <property type="match status" value="1"/>
</dbReference>
<reference evidence="8 9" key="1">
    <citation type="submission" date="2014-09" db="EMBL/GenBank/DDBJ databases">
        <authorList>
            <person name="Ellenberger Sabrina"/>
        </authorList>
    </citation>
    <scope>NUCLEOTIDE SEQUENCE [LARGE SCALE GENOMIC DNA]</scope>
    <source>
        <strain evidence="8 9">CBS 412.66</strain>
    </source>
</reference>
<feature type="domain" description="VTC" evidence="7">
    <location>
        <begin position="94"/>
        <end position="375"/>
    </location>
</feature>
<dbReference type="Gene3D" id="3.20.100.30">
    <property type="entry name" value="VTC, catalytic tunnel domain"/>
    <property type="match status" value="1"/>
</dbReference>
<dbReference type="GO" id="GO:0012505">
    <property type="term" value="C:endomembrane system"/>
    <property type="evidence" value="ECO:0007669"/>
    <property type="project" value="UniProtKB-SubCell"/>
</dbReference>
<feature type="region of interest" description="Disordered" evidence="5">
    <location>
        <begin position="464"/>
        <end position="496"/>
    </location>
</feature>
<evidence type="ECO:0000256" key="1">
    <source>
        <dbReference type="ARBA" id="ARBA00004127"/>
    </source>
</evidence>
<evidence type="ECO:0000256" key="6">
    <source>
        <dbReference type="SAM" id="Phobius"/>
    </source>
</evidence>
<comment type="subcellular location">
    <subcellularLocation>
        <location evidence="1">Endomembrane system</location>
        <topology evidence="1">Multi-pass membrane protein</topology>
    </subcellularLocation>
</comment>
<evidence type="ECO:0000256" key="5">
    <source>
        <dbReference type="SAM" id="MobiDB-lite"/>
    </source>
</evidence>
<proteinExistence type="predicted"/>
<dbReference type="InterPro" id="IPR018966">
    <property type="entry name" value="VTC_domain"/>
</dbReference>
<feature type="region of interest" description="Disordered" evidence="5">
    <location>
        <begin position="40"/>
        <end position="70"/>
    </location>
</feature>
<evidence type="ECO:0000256" key="2">
    <source>
        <dbReference type="ARBA" id="ARBA00022692"/>
    </source>
</evidence>
<keyword evidence="3 6" id="KW-1133">Transmembrane helix</keyword>
<feature type="transmembrane region" description="Helical" evidence="6">
    <location>
        <begin position="617"/>
        <end position="641"/>
    </location>
</feature>
<evidence type="ECO:0000313" key="8">
    <source>
        <dbReference type="EMBL" id="CEP09688.1"/>
    </source>
</evidence>
<feature type="region of interest" description="Disordered" evidence="5">
    <location>
        <begin position="413"/>
        <end position="445"/>
    </location>
</feature>
<evidence type="ECO:0000256" key="4">
    <source>
        <dbReference type="ARBA" id="ARBA00023136"/>
    </source>
</evidence>
<evidence type="ECO:0000259" key="7">
    <source>
        <dbReference type="Pfam" id="PF09359"/>
    </source>
</evidence>
<accession>A0A0B7N2Q9</accession>
<keyword evidence="9" id="KW-1185">Reference proteome</keyword>
<dbReference type="AlphaFoldDB" id="A0A0B7N2Q9"/>